<name>A0AAW8R775_9ALTE</name>
<dbReference type="InterPro" id="IPR058626">
    <property type="entry name" value="MdtA-like_b-barrel"/>
</dbReference>
<keyword evidence="4" id="KW-0732">Signal</keyword>
<evidence type="ECO:0000259" key="8">
    <source>
        <dbReference type="Pfam" id="PF25967"/>
    </source>
</evidence>
<dbReference type="NCBIfam" id="TIGR01730">
    <property type="entry name" value="RND_mfp"/>
    <property type="match status" value="1"/>
</dbReference>
<dbReference type="Pfam" id="PF25876">
    <property type="entry name" value="HH_MFP_RND"/>
    <property type="match status" value="1"/>
</dbReference>
<dbReference type="InterPro" id="IPR006143">
    <property type="entry name" value="RND_pump_MFP"/>
</dbReference>
<feature type="domain" description="Multidrug resistance protein MdtA-like barrel-sandwich hybrid" evidence="6">
    <location>
        <begin position="67"/>
        <end position="204"/>
    </location>
</feature>
<accession>A0AAW8R775</accession>
<evidence type="ECO:0000256" key="1">
    <source>
        <dbReference type="ARBA" id="ARBA00004519"/>
    </source>
</evidence>
<organism evidence="9 10">
    <name type="scientific">Brumicola blandensis</name>
    <dbReference type="NCBI Taxonomy" id="3075611"/>
    <lineage>
        <taxon>Bacteria</taxon>
        <taxon>Pseudomonadati</taxon>
        <taxon>Pseudomonadota</taxon>
        <taxon>Gammaproteobacteria</taxon>
        <taxon>Alteromonadales</taxon>
        <taxon>Alteromonadaceae</taxon>
        <taxon>Brumicola</taxon>
    </lineage>
</organism>
<dbReference type="GO" id="GO:0030313">
    <property type="term" value="C:cell envelope"/>
    <property type="evidence" value="ECO:0007669"/>
    <property type="project" value="UniProtKB-SubCell"/>
</dbReference>
<sequence>MQNHQSLFARYLKTSAIAALCVLFVAACSEQQEAPFAPPASAVQVAKVITAEIVSSHEFTGRTYAPETVDLRPRVSGYIASVDFVEGSKVEQGDVLFTIDAAPFAAELSRLNAELNMAQDQLSLAEAEYKRAKKLGASAAISAEVLDQRLSTQQQAQARVQAVKAALKLAELDLSYTQIKAPIAGKISNATITQGNYVHAGQSSLTRIVSTEKIHAYFDADEVTYLNYAKAQNTGRKNPILMGLANQEDLPFNGQIDFIDNQVNPKTGTIRARASFENTSGELIPGLFTRLQVISDEAHVGVLIDDKAIATDLNNKYVLVLDENNNVQYRAVTLGSKLAGLRVIESGLLGNEEIVISGLQRVRPGAPVDPTHVDMANAESQAALTRYSNRIAKLLEQKTDKLASN</sequence>
<dbReference type="GO" id="GO:0046677">
    <property type="term" value="P:response to antibiotic"/>
    <property type="evidence" value="ECO:0007669"/>
    <property type="project" value="TreeGrafter"/>
</dbReference>
<dbReference type="SUPFAM" id="SSF111369">
    <property type="entry name" value="HlyD-like secretion proteins"/>
    <property type="match status" value="1"/>
</dbReference>
<evidence type="ECO:0000259" key="7">
    <source>
        <dbReference type="Pfam" id="PF25944"/>
    </source>
</evidence>
<evidence type="ECO:0000256" key="4">
    <source>
        <dbReference type="SAM" id="SignalP"/>
    </source>
</evidence>
<feature type="coiled-coil region" evidence="3">
    <location>
        <begin position="108"/>
        <end position="173"/>
    </location>
</feature>
<comment type="caution">
    <text evidence="9">The sequence shown here is derived from an EMBL/GenBank/DDBJ whole genome shotgun (WGS) entry which is preliminary data.</text>
</comment>
<dbReference type="InterPro" id="IPR058624">
    <property type="entry name" value="MdtA-like_HH"/>
</dbReference>
<gene>
    <name evidence="9" type="ORF">RM544_14115</name>
</gene>
<comment type="similarity">
    <text evidence="2">Belongs to the membrane fusion protein (MFP) (TC 8.A.1) family.</text>
</comment>
<dbReference type="InterPro" id="IPR058625">
    <property type="entry name" value="MdtA-like_BSH"/>
</dbReference>
<protein>
    <submittedName>
        <fullName evidence="9">Efflux RND transporter periplasmic adaptor subunit</fullName>
    </submittedName>
</protein>
<feature type="signal peptide" evidence="4">
    <location>
        <begin position="1"/>
        <end position="18"/>
    </location>
</feature>
<keyword evidence="3" id="KW-0175">Coiled coil</keyword>
<dbReference type="GO" id="GO:0022857">
    <property type="term" value="F:transmembrane transporter activity"/>
    <property type="evidence" value="ECO:0007669"/>
    <property type="project" value="InterPro"/>
</dbReference>
<dbReference type="Pfam" id="PF25967">
    <property type="entry name" value="RND-MFP_C"/>
    <property type="match status" value="1"/>
</dbReference>
<dbReference type="Gene3D" id="1.10.287.470">
    <property type="entry name" value="Helix hairpin bin"/>
    <property type="match status" value="1"/>
</dbReference>
<dbReference type="PANTHER" id="PTHR30158">
    <property type="entry name" value="ACRA/E-RELATED COMPONENT OF DRUG EFFLUX TRANSPORTER"/>
    <property type="match status" value="1"/>
</dbReference>
<dbReference type="Pfam" id="PF25944">
    <property type="entry name" value="Beta-barrel_RND"/>
    <property type="match status" value="1"/>
</dbReference>
<evidence type="ECO:0000256" key="3">
    <source>
        <dbReference type="SAM" id="Coils"/>
    </source>
</evidence>
<dbReference type="RefSeq" id="WP_311362449.1">
    <property type="nucleotide sequence ID" value="NZ_JAVRIE010000006.1"/>
</dbReference>
<dbReference type="GO" id="GO:0005886">
    <property type="term" value="C:plasma membrane"/>
    <property type="evidence" value="ECO:0007669"/>
    <property type="project" value="TreeGrafter"/>
</dbReference>
<dbReference type="Gene3D" id="2.40.50.100">
    <property type="match status" value="1"/>
</dbReference>
<feature type="domain" description="Multidrug resistance protein MdtA-like alpha-helical hairpin" evidence="5">
    <location>
        <begin position="108"/>
        <end position="177"/>
    </location>
</feature>
<dbReference type="EMBL" id="JAVRIE010000006">
    <property type="protein sequence ID" value="MDT0583680.1"/>
    <property type="molecule type" value="Genomic_DNA"/>
</dbReference>
<proteinExistence type="inferred from homology"/>
<dbReference type="Pfam" id="PF25917">
    <property type="entry name" value="BSH_RND"/>
    <property type="match status" value="1"/>
</dbReference>
<dbReference type="Gene3D" id="2.40.30.170">
    <property type="match status" value="1"/>
</dbReference>
<evidence type="ECO:0000256" key="2">
    <source>
        <dbReference type="ARBA" id="ARBA00009477"/>
    </source>
</evidence>
<dbReference type="Gene3D" id="2.40.420.20">
    <property type="match status" value="1"/>
</dbReference>
<dbReference type="InterPro" id="IPR058627">
    <property type="entry name" value="MdtA-like_C"/>
</dbReference>
<dbReference type="Proteomes" id="UP001249020">
    <property type="component" value="Unassembled WGS sequence"/>
</dbReference>
<dbReference type="AlphaFoldDB" id="A0AAW8R775"/>
<evidence type="ECO:0000259" key="6">
    <source>
        <dbReference type="Pfam" id="PF25917"/>
    </source>
</evidence>
<keyword evidence="10" id="KW-1185">Reference proteome</keyword>
<feature type="domain" description="Multidrug resistance protein MdtA-like C-terminal permuted SH3" evidence="8">
    <location>
        <begin position="302"/>
        <end position="361"/>
    </location>
</feature>
<feature type="domain" description="Multidrug resistance protein MdtA-like beta-barrel" evidence="7">
    <location>
        <begin position="229"/>
        <end position="293"/>
    </location>
</feature>
<evidence type="ECO:0000313" key="10">
    <source>
        <dbReference type="Proteomes" id="UP001249020"/>
    </source>
</evidence>
<dbReference type="PANTHER" id="PTHR30158:SF26">
    <property type="entry name" value="RESISTANCE-NODULATION-CELL DIVISION (RND) MULTIDRUG EFFLUX MEMBRANE FUSION PROTEIN MEXE"/>
    <property type="match status" value="1"/>
</dbReference>
<reference evidence="9 10" key="1">
    <citation type="submission" date="2023-09" db="EMBL/GenBank/DDBJ databases">
        <authorList>
            <person name="Rey-Velasco X."/>
        </authorList>
    </citation>
    <scope>NUCLEOTIDE SEQUENCE [LARGE SCALE GENOMIC DNA]</scope>
    <source>
        <strain evidence="9 10">W409</strain>
    </source>
</reference>
<evidence type="ECO:0000313" key="9">
    <source>
        <dbReference type="EMBL" id="MDT0583680.1"/>
    </source>
</evidence>
<evidence type="ECO:0000259" key="5">
    <source>
        <dbReference type="Pfam" id="PF25876"/>
    </source>
</evidence>
<feature type="chain" id="PRO_5043723569" evidence="4">
    <location>
        <begin position="19"/>
        <end position="405"/>
    </location>
</feature>
<comment type="subcellular location">
    <subcellularLocation>
        <location evidence="1">Cell inner membrane</location>
        <topology evidence="1">Lipid-anchor</topology>
    </subcellularLocation>
</comment>